<feature type="domain" description="PAC" evidence="10">
    <location>
        <begin position="948"/>
        <end position="1000"/>
    </location>
</feature>
<evidence type="ECO:0000256" key="7">
    <source>
        <dbReference type="SAM" id="Coils"/>
    </source>
</evidence>
<dbReference type="Proteomes" id="UP000293162">
    <property type="component" value="Unassembled WGS sequence"/>
</dbReference>
<dbReference type="InterPro" id="IPR022641">
    <property type="entry name" value="CheR_N"/>
</dbReference>
<dbReference type="SMART" id="SM00091">
    <property type="entry name" value="PAS"/>
    <property type="match status" value="2"/>
</dbReference>
<evidence type="ECO:0000259" key="8">
    <source>
        <dbReference type="PROSITE" id="PS50109"/>
    </source>
</evidence>
<dbReference type="PANTHER" id="PTHR24422:SF27">
    <property type="entry name" value="PROTEIN-GLUTAMATE O-METHYLTRANSFERASE"/>
    <property type="match status" value="1"/>
</dbReference>
<evidence type="ECO:0000259" key="11">
    <source>
        <dbReference type="PROSITE" id="PS50122"/>
    </source>
</evidence>
<dbReference type="InterPro" id="IPR036890">
    <property type="entry name" value="HATPase_C_sf"/>
</dbReference>
<dbReference type="InterPro" id="IPR035909">
    <property type="entry name" value="CheB_C"/>
</dbReference>
<dbReference type="GO" id="GO:0032259">
    <property type="term" value="P:methylation"/>
    <property type="evidence" value="ECO:0007669"/>
    <property type="project" value="UniProtKB-KW"/>
</dbReference>
<sequence length="1254" mass="142860">MSKKRSAPLPKVPQDFTIVGLGASAGGVEAFQKFVAAIPKNSGMAYVLVLHLPPDHESLLPEIFSNYTDIPVLEISDEVSIKPDHIYTIPKNKILITGDGVLKLLPRDNENPVVYSIDIFFHSLGEIYQNNAVGIVLSGMGTDGTLGLQAIKKCGGITLVQEPESANFPGMPQNAIEAQTVDFVLKVEKIPEQLIKLQQLVNKNYPDEEDKAIPRSYEEVLKQIIFLVRQHKGIDFSYYKESTLRRRIARRMGLCRCEDVTEYYEFLKTNKEELELLLKDFLIPVTSFFRDSKTFQSLSERVYPHLLESKLSQSTIRVWVAGCSSGEEAYSIAISLHDFLARTAPEIKIQVFATDISESNIAKARSGTYNALDVQGIPPHLLERYFIKLDNSTYQINKTVRNSCVFAVHNFLKDPPFSKIDLVSCRNVLIYMTTFLQKKALTTFHYALKEKGVLWLGKSETANVVSDLFTLISNHDKFFSRKYTISHFTQDSPESMDETKNHKPDTIHTPLISQTDFQKNADDILLNHYTPPCVIVSDQNDIIHFRGDTSLFFMPSPGKASLNILKMVRKELAFDLRNLLHKAHVEKETVTKENILVKHGSESYLVSIEVIPLLQSVALHFLIVFNKRAILPVEPESYKRGTTKAKKSLAELHIEQLEKELAQIRQDILNITESQEAANEELQNANEELLSSSEELQTLNEELETSKEELQSGNEELISMNQELINRQEHLSRTQAQLEDLNKKLIIQNKAFEGAQVSSKMGSMTWNLQNDEFTYSDNLFRIFGYKPKEFTPTVKKLKSFVHPDDLPELEKISKKFLVKKKISELSFRAYTKDGSLKYIKGTGGILNLGAETMLVASLQDVTEDVLLNRNLQLREAQLSESQRIGKIGSWEIDFTTNTIQWSDENYRLYGYKPKEIVIDFNTFGNVHPDDIEILGNAIEKSRTTGEPFEAEYRRYDKQGVLRYIYSKGDVRKDKKGVATGMLCISIDLTELRVKEQKLLETFQQLESKNIELEHSNAELASFSYIASHDLGDPLYKIEAFTERILLKEELSDTAKDYFSRIVRSTQRMKSLLADLLNFSRMTTDEAIFAKTDLNLLLEDAKQSLSERIDEKKAVIESDVLPTINIIPTQFYQLFSNIISNSIKYSKADVPPRITIKVSRMSGDEIRDARAINNKKYWKLSFTDNGIGFEQQYEHKIFELFQRLHGKTEYSGTGIGLTICRKVVQNHEGLIEVFGRPNNGATFNVYIPDREVETK</sequence>
<dbReference type="GO" id="GO:0006935">
    <property type="term" value="P:chemotaxis"/>
    <property type="evidence" value="ECO:0007669"/>
    <property type="project" value="UniProtKB-UniRule"/>
</dbReference>
<keyword evidence="6" id="KW-0378">Hydrolase</keyword>
<dbReference type="InterPro" id="IPR022642">
    <property type="entry name" value="CheR_C"/>
</dbReference>
<reference evidence="13 14" key="1">
    <citation type="submission" date="2019-02" db="EMBL/GenBank/DDBJ databases">
        <title>Bacterial novel species Emticicia sp. 17J42-9 isolated from soil.</title>
        <authorList>
            <person name="Jung H.-Y."/>
        </authorList>
    </citation>
    <scope>NUCLEOTIDE SEQUENCE [LARGE SCALE GENOMIC DNA]</scope>
    <source>
        <strain evidence="13 14">17J42-9</strain>
    </source>
</reference>
<dbReference type="InterPro" id="IPR036804">
    <property type="entry name" value="CheR_N_sf"/>
</dbReference>
<dbReference type="SMART" id="SM00086">
    <property type="entry name" value="PAC"/>
    <property type="match status" value="2"/>
</dbReference>
<name>A0A4Q5LZW9_9BACT</name>
<dbReference type="NCBIfam" id="TIGR00229">
    <property type="entry name" value="sensory_box"/>
    <property type="match status" value="2"/>
</dbReference>
<dbReference type="OrthoDB" id="9816309at2"/>
<dbReference type="InterPro" id="IPR003661">
    <property type="entry name" value="HisK_dim/P_dom"/>
</dbReference>
<dbReference type="Gene3D" id="1.10.155.10">
    <property type="entry name" value="Chemotaxis receptor methyltransferase CheR, N-terminal domain"/>
    <property type="match status" value="1"/>
</dbReference>
<evidence type="ECO:0000256" key="6">
    <source>
        <dbReference type="PROSITE-ProRule" id="PRU00050"/>
    </source>
</evidence>
<keyword evidence="6" id="KW-0145">Chemotaxis</keyword>
<dbReference type="InterPro" id="IPR000673">
    <property type="entry name" value="Sig_transdc_resp-reg_Me-estase"/>
</dbReference>
<protein>
    <submittedName>
        <fullName evidence="13">PAS domain S-box protein</fullName>
    </submittedName>
</protein>
<comment type="catalytic activity">
    <reaction evidence="1">
        <text>ATP + protein L-histidine = ADP + protein N-phospho-L-histidine.</text>
        <dbReference type="EC" id="2.7.13.3"/>
    </reaction>
</comment>
<dbReference type="EMBL" id="SEWF01000016">
    <property type="protein sequence ID" value="RYU95249.1"/>
    <property type="molecule type" value="Genomic_DNA"/>
</dbReference>
<dbReference type="Gene3D" id="3.30.450.20">
    <property type="entry name" value="PAS domain"/>
    <property type="match status" value="2"/>
</dbReference>
<dbReference type="InterPro" id="IPR001610">
    <property type="entry name" value="PAC"/>
</dbReference>
<dbReference type="AlphaFoldDB" id="A0A4Q5LZW9"/>
<dbReference type="SMART" id="SM00387">
    <property type="entry name" value="HATPase_c"/>
    <property type="match status" value="1"/>
</dbReference>
<organism evidence="13 14">
    <name type="scientific">Emticicia agri</name>
    <dbReference type="NCBI Taxonomy" id="2492393"/>
    <lineage>
        <taxon>Bacteria</taxon>
        <taxon>Pseudomonadati</taxon>
        <taxon>Bacteroidota</taxon>
        <taxon>Cytophagia</taxon>
        <taxon>Cytophagales</taxon>
        <taxon>Leadbetterellaceae</taxon>
        <taxon>Emticicia</taxon>
    </lineage>
</organism>
<dbReference type="InterPro" id="IPR000014">
    <property type="entry name" value="PAS"/>
</dbReference>
<evidence type="ECO:0000259" key="12">
    <source>
        <dbReference type="PROSITE" id="PS50123"/>
    </source>
</evidence>
<dbReference type="CDD" id="cd00130">
    <property type="entry name" value="PAS"/>
    <property type="match status" value="2"/>
</dbReference>
<evidence type="ECO:0000256" key="5">
    <source>
        <dbReference type="ARBA" id="ARBA00022691"/>
    </source>
</evidence>
<dbReference type="PROSITE" id="PS50109">
    <property type="entry name" value="HIS_KIN"/>
    <property type="match status" value="1"/>
</dbReference>
<dbReference type="GO" id="GO:0005737">
    <property type="term" value="C:cytoplasm"/>
    <property type="evidence" value="ECO:0007669"/>
    <property type="project" value="InterPro"/>
</dbReference>
<dbReference type="SUPFAM" id="SSF47757">
    <property type="entry name" value="Chemotaxis receptor methyltransferase CheR, N-terminal domain"/>
    <property type="match status" value="1"/>
</dbReference>
<dbReference type="Gene3D" id="3.40.50.150">
    <property type="entry name" value="Vaccinia Virus protein VP39"/>
    <property type="match status" value="1"/>
</dbReference>
<dbReference type="PROSITE" id="PS50123">
    <property type="entry name" value="CHER"/>
    <property type="match status" value="1"/>
</dbReference>
<dbReference type="Pfam" id="PF01339">
    <property type="entry name" value="CheB_methylest"/>
    <property type="match status" value="1"/>
</dbReference>
<dbReference type="Pfam" id="PF08447">
    <property type="entry name" value="PAS_3"/>
    <property type="match status" value="2"/>
</dbReference>
<evidence type="ECO:0000313" key="13">
    <source>
        <dbReference type="EMBL" id="RYU95249.1"/>
    </source>
</evidence>
<dbReference type="InterPro" id="IPR003594">
    <property type="entry name" value="HATPase_dom"/>
</dbReference>
<dbReference type="InterPro" id="IPR000700">
    <property type="entry name" value="PAS-assoc_C"/>
</dbReference>
<dbReference type="PANTHER" id="PTHR24422">
    <property type="entry name" value="CHEMOTAXIS PROTEIN METHYLTRANSFERASE"/>
    <property type="match status" value="1"/>
</dbReference>
<dbReference type="PROSITE" id="PS50112">
    <property type="entry name" value="PAS"/>
    <property type="match status" value="2"/>
</dbReference>
<feature type="domain" description="Histidine kinase" evidence="8">
    <location>
        <begin position="1025"/>
        <end position="1250"/>
    </location>
</feature>
<proteinExistence type="predicted"/>
<keyword evidence="3" id="KW-0489">Methyltransferase</keyword>
<dbReference type="SMART" id="SM00138">
    <property type="entry name" value="MeTrc"/>
    <property type="match status" value="1"/>
</dbReference>
<dbReference type="GO" id="GO:0000156">
    <property type="term" value="F:phosphorelay response regulator activity"/>
    <property type="evidence" value="ECO:0007669"/>
    <property type="project" value="InterPro"/>
</dbReference>
<keyword evidence="4" id="KW-0808">Transferase</keyword>
<dbReference type="GO" id="GO:0008983">
    <property type="term" value="F:protein-glutamate O-methyltransferase activity"/>
    <property type="evidence" value="ECO:0007669"/>
    <property type="project" value="UniProtKB-EC"/>
</dbReference>
<dbReference type="InterPro" id="IPR005467">
    <property type="entry name" value="His_kinase_dom"/>
</dbReference>
<dbReference type="SUPFAM" id="SSF47384">
    <property type="entry name" value="Homodimeric domain of signal transducing histidine kinase"/>
    <property type="match status" value="1"/>
</dbReference>
<evidence type="ECO:0000259" key="9">
    <source>
        <dbReference type="PROSITE" id="PS50112"/>
    </source>
</evidence>
<evidence type="ECO:0000256" key="4">
    <source>
        <dbReference type="ARBA" id="ARBA00022679"/>
    </source>
</evidence>
<dbReference type="InterPro" id="IPR000780">
    <property type="entry name" value="CheR_MeTrfase"/>
</dbReference>
<dbReference type="Gene3D" id="2.10.70.100">
    <property type="match status" value="1"/>
</dbReference>
<dbReference type="InterPro" id="IPR013655">
    <property type="entry name" value="PAS_fold_3"/>
</dbReference>
<keyword evidence="5" id="KW-0949">S-adenosyl-L-methionine</keyword>
<keyword evidence="14" id="KW-1185">Reference proteome</keyword>
<dbReference type="GO" id="GO:0000155">
    <property type="term" value="F:phosphorelay sensor kinase activity"/>
    <property type="evidence" value="ECO:0007669"/>
    <property type="project" value="InterPro"/>
</dbReference>
<feature type="domain" description="CheB-type methylesterase" evidence="11">
    <location>
        <begin position="8"/>
        <end position="195"/>
    </location>
</feature>
<dbReference type="PRINTS" id="PR00996">
    <property type="entry name" value="CHERMTFRASE"/>
</dbReference>
<feature type="active site" evidence="6">
    <location>
        <position position="51"/>
    </location>
</feature>
<dbReference type="InterPro" id="IPR050903">
    <property type="entry name" value="Bact_Chemotaxis_MeTrfase"/>
</dbReference>
<dbReference type="SUPFAM" id="SSF52738">
    <property type="entry name" value="Methylesterase CheB, C-terminal domain"/>
    <property type="match status" value="1"/>
</dbReference>
<dbReference type="Pfam" id="PF00512">
    <property type="entry name" value="HisKA"/>
    <property type="match status" value="1"/>
</dbReference>
<dbReference type="SUPFAM" id="SSF55874">
    <property type="entry name" value="ATPase domain of HSP90 chaperone/DNA topoisomerase II/histidine kinase"/>
    <property type="match status" value="1"/>
</dbReference>
<evidence type="ECO:0000256" key="2">
    <source>
        <dbReference type="ARBA" id="ARBA00001541"/>
    </source>
</evidence>
<dbReference type="RefSeq" id="WP_130021298.1">
    <property type="nucleotide sequence ID" value="NZ_SEWF01000016.1"/>
</dbReference>
<evidence type="ECO:0000256" key="1">
    <source>
        <dbReference type="ARBA" id="ARBA00000085"/>
    </source>
</evidence>
<evidence type="ECO:0000313" key="14">
    <source>
        <dbReference type="Proteomes" id="UP000293162"/>
    </source>
</evidence>
<gene>
    <name evidence="13" type="ORF">EWM59_12400</name>
</gene>
<dbReference type="PROSITE" id="PS50122">
    <property type="entry name" value="CHEB"/>
    <property type="match status" value="1"/>
</dbReference>
<dbReference type="Gene3D" id="3.40.50.180">
    <property type="entry name" value="Methylesterase CheB, C-terminal domain"/>
    <property type="match status" value="1"/>
</dbReference>
<evidence type="ECO:0000256" key="3">
    <source>
        <dbReference type="ARBA" id="ARBA00022603"/>
    </source>
</evidence>
<dbReference type="Pfam" id="PF03705">
    <property type="entry name" value="CheR_N"/>
    <property type="match status" value="1"/>
</dbReference>
<dbReference type="Pfam" id="PF01739">
    <property type="entry name" value="CheR"/>
    <property type="match status" value="1"/>
</dbReference>
<dbReference type="GO" id="GO:0008984">
    <property type="term" value="F:protein-glutamate methylesterase activity"/>
    <property type="evidence" value="ECO:0007669"/>
    <property type="project" value="InterPro"/>
</dbReference>
<dbReference type="PROSITE" id="PS50113">
    <property type="entry name" value="PAC"/>
    <property type="match status" value="1"/>
</dbReference>
<dbReference type="InterPro" id="IPR036097">
    <property type="entry name" value="HisK_dim/P_sf"/>
</dbReference>
<dbReference type="CDD" id="cd02440">
    <property type="entry name" value="AdoMet_MTases"/>
    <property type="match status" value="1"/>
</dbReference>
<evidence type="ECO:0000259" key="10">
    <source>
        <dbReference type="PROSITE" id="PS50113"/>
    </source>
</evidence>
<dbReference type="SMART" id="SM00388">
    <property type="entry name" value="HisKA"/>
    <property type="match status" value="1"/>
</dbReference>
<feature type="active site" evidence="6">
    <location>
        <position position="143"/>
    </location>
</feature>
<keyword evidence="7" id="KW-0175">Coiled coil</keyword>
<dbReference type="Pfam" id="PF02518">
    <property type="entry name" value="HATPase_c"/>
    <property type="match status" value="1"/>
</dbReference>
<dbReference type="InterPro" id="IPR029063">
    <property type="entry name" value="SAM-dependent_MTases_sf"/>
</dbReference>
<dbReference type="Gene3D" id="3.30.565.10">
    <property type="entry name" value="Histidine kinase-like ATPase, C-terminal domain"/>
    <property type="match status" value="1"/>
</dbReference>
<comment type="caution">
    <text evidence="13">The sequence shown here is derived from an EMBL/GenBank/DDBJ whole genome shotgun (WGS) entry which is preliminary data.</text>
</comment>
<feature type="domain" description="CheR-type methyltransferase" evidence="12">
    <location>
        <begin position="218"/>
        <end position="491"/>
    </location>
</feature>
<feature type="active site" evidence="6">
    <location>
        <position position="24"/>
    </location>
</feature>
<dbReference type="CDD" id="cd16434">
    <property type="entry name" value="CheB-CheR_fusion"/>
    <property type="match status" value="1"/>
</dbReference>
<feature type="domain" description="PAS" evidence="9">
    <location>
        <begin position="775"/>
        <end position="820"/>
    </location>
</feature>
<accession>A0A4Q5LZW9</accession>
<dbReference type="SUPFAM" id="SSF55785">
    <property type="entry name" value="PYP-like sensor domain (PAS domain)"/>
    <property type="match status" value="2"/>
</dbReference>
<dbReference type="CDD" id="cd00082">
    <property type="entry name" value="HisKA"/>
    <property type="match status" value="1"/>
</dbReference>
<feature type="domain" description="PAS" evidence="9">
    <location>
        <begin position="892"/>
        <end position="945"/>
    </location>
</feature>
<dbReference type="Gene3D" id="1.10.287.130">
    <property type="match status" value="1"/>
</dbReference>
<dbReference type="SUPFAM" id="SSF53335">
    <property type="entry name" value="S-adenosyl-L-methionine-dependent methyltransferases"/>
    <property type="match status" value="1"/>
</dbReference>
<comment type="catalytic activity">
    <reaction evidence="2">
        <text>L-glutamyl-[protein] + S-adenosyl-L-methionine = [protein]-L-glutamate 5-O-methyl ester + S-adenosyl-L-homocysteine</text>
        <dbReference type="Rhea" id="RHEA:24452"/>
        <dbReference type="Rhea" id="RHEA-COMP:10208"/>
        <dbReference type="Rhea" id="RHEA-COMP:10311"/>
        <dbReference type="ChEBI" id="CHEBI:29973"/>
        <dbReference type="ChEBI" id="CHEBI:57856"/>
        <dbReference type="ChEBI" id="CHEBI:59789"/>
        <dbReference type="ChEBI" id="CHEBI:82795"/>
        <dbReference type="EC" id="2.1.1.80"/>
    </reaction>
</comment>
<dbReference type="InterPro" id="IPR035965">
    <property type="entry name" value="PAS-like_dom_sf"/>
</dbReference>
<feature type="coiled-coil region" evidence="7">
    <location>
        <begin position="647"/>
        <end position="751"/>
    </location>
</feature>